<dbReference type="STRING" id="269796.Rru_A2902"/>
<keyword evidence="4" id="KW-1185">Reference proteome</keyword>
<dbReference type="PATRIC" id="fig|269796.9.peg.3011"/>
<name>Q2RQ96_RHORT</name>
<dbReference type="RefSeq" id="WP_011390652.1">
    <property type="nucleotide sequence ID" value="NC_007643.1"/>
</dbReference>
<dbReference type="EnsemblBacteria" id="ABC23699">
    <property type="protein sequence ID" value="ABC23699"/>
    <property type="gene ID" value="Rru_A2902"/>
</dbReference>
<evidence type="ECO:0000256" key="2">
    <source>
        <dbReference type="SAM" id="SignalP"/>
    </source>
</evidence>
<dbReference type="eggNOG" id="ENOG5033GAZ">
    <property type="taxonomic scope" value="Bacteria"/>
</dbReference>
<feature type="region of interest" description="Disordered" evidence="1">
    <location>
        <begin position="27"/>
        <end position="63"/>
    </location>
</feature>
<dbReference type="EMBL" id="CP000230">
    <property type="protein sequence ID" value="ABC23699.1"/>
    <property type="molecule type" value="Genomic_DNA"/>
</dbReference>
<dbReference type="Proteomes" id="UP000001929">
    <property type="component" value="Chromosome"/>
</dbReference>
<reference evidence="3 4" key="1">
    <citation type="journal article" date="2011" name="Stand. Genomic Sci.">
        <title>Complete genome sequence of Rhodospirillum rubrum type strain (S1).</title>
        <authorList>
            <person name="Munk A.C."/>
            <person name="Copeland A."/>
            <person name="Lucas S."/>
            <person name="Lapidus A."/>
            <person name="Del Rio T.G."/>
            <person name="Barry K."/>
            <person name="Detter J.C."/>
            <person name="Hammon N."/>
            <person name="Israni S."/>
            <person name="Pitluck S."/>
            <person name="Brettin T."/>
            <person name="Bruce D."/>
            <person name="Han C."/>
            <person name="Tapia R."/>
            <person name="Gilna P."/>
            <person name="Schmutz J."/>
            <person name="Larimer F."/>
            <person name="Land M."/>
            <person name="Kyrpides N.C."/>
            <person name="Mavromatis K."/>
            <person name="Richardson P."/>
            <person name="Rohde M."/>
            <person name="Goker M."/>
            <person name="Klenk H.P."/>
            <person name="Zhang Y."/>
            <person name="Roberts G.P."/>
            <person name="Reslewic S."/>
            <person name="Schwartz D.C."/>
        </authorList>
    </citation>
    <scope>NUCLEOTIDE SEQUENCE [LARGE SCALE GENOMIC DNA]</scope>
    <source>
        <strain evidence="4">ATCC 11170 / ATH 1.1.1 / DSM 467 / LMG 4362 / NCIMB 8255 / S1</strain>
    </source>
</reference>
<gene>
    <name evidence="3" type="ordered locus">Rru_A2902</name>
</gene>
<accession>Q2RQ96</accession>
<dbReference type="HOGENOM" id="CLU_1276791_0_0_5"/>
<evidence type="ECO:0000313" key="4">
    <source>
        <dbReference type="Proteomes" id="UP000001929"/>
    </source>
</evidence>
<proteinExistence type="predicted"/>
<keyword evidence="2" id="KW-0732">Signal</keyword>
<sequence length="216" mass="22423">MIGRLRRAVLGGLAGLIGLGMIAQASAAPSPPGLKPGAPAATEDQGGGESGDHDGAVSDATPKGMGVSLRYPAQWSLTAVDGHTVVLGGAKGGADWYTALTLTNQQNPAPDDPVAGTAVLVTETLRAIEARTVNHERLRQAPFHYVNDGPGADGEQAVIRFMGAREPMRSWVVAIARTDIPVAHILIYTAPDNDFDRGLPAAQLIVESLTVRPAKP</sequence>
<organism evidence="3 4">
    <name type="scientific">Rhodospirillum rubrum (strain ATCC 11170 / ATH 1.1.1 / DSM 467 / LMG 4362 / NCIMB 8255 / S1)</name>
    <dbReference type="NCBI Taxonomy" id="269796"/>
    <lineage>
        <taxon>Bacteria</taxon>
        <taxon>Pseudomonadati</taxon>
        <taxon>Pseudomonadota</taxon>
        <taxon>Alphaproteobacteria</taxon>
        <taxon>Rhodospirillales</taxon>
        <taxon>Rhodospirillaceae</taxon>
        <taxon>Rhodospirillum</taxon>
    </lineage>
</organism>
<feature type="signal peptide" evidence="2">
    <location>
        <begin position="1"/>
        <end position="27"/>
    </location>
</feature>
<dbReference type="KEGG" id="rru:Rru_A2902"/>
<protein>
    <submittedName>
        <fullName evidence="3">Uncharacterized protein</fullName>
    </submittedName>
</protein>
<feature type="chain" id="PRO_5004214927" evidence="2">
    <location>
        <begin position="28"/>
        <end position="216"/>
    </location>
</feature>
<evidence type="ECO:0000313" key="3">
    <source>
        <dbReference type="EMBL" id="ABC23699.1"/>
    </source>
</evidence>
<evidence type="ECO:0000256" key="1">
    <source>
        <dbReference type="SAM" id="MobiDB-lite"/>
    </source>
</evidence>
<dbReference type="AlphaFoldDB" id="Q2RQ96"/>